<evidence type="ECO:0000313" key="3">
    <source>
        <dbReference type="Proteomes" id="UP000694888"/>
    </source>
</evidence>
<feature type="chain" id="PRO_5046214352" evidence="2">
    <location>
        <begin position="24"/>
        <end position="142"/>
    </location>
</feature>
<feature type="signal peptide" evidence="2">
    <location>
        <begin position="1"/>
        <end position="23"/>
    </location>
</feature>
<accession>A0ABM1W4K8</accession>
<protein>
    <submittedName>
        <fullName evidence="4">Major centromere autoantigen B-like</fullName>
    </submittedName>
</protein>
<gene>
    <name evidence="4" type="primary">LOC118479076</name>
</gene>
<keyword evidence="2" id="KW-0732">Signal</keyword>
<keyword evidence="3" id="KW-1185">Reference proteome</keyword>
<evidence type="ECO:0000313" key="4">
    <source>
        <dbReference type="RefSeq" id="XP_035829601.1"/>
    </source>
</evidence>
<feature type="compositionally biased region" description="Acidic residues" evidence="1">
    <location>
        <begin position="65"/>
        <end position="97"/>
    </location>
</feature>
<organism evidence="3 4">
    <name type="scientific">Aplysia californica</name>
    <name type="common">California sea hare</name>
    <dbReference type="NCBI Taxonomy" id="6500"/>
    <lineage>
        <taxon>Eukaryota</taxon>
        <taxon>Metazoa</taxon>
        <taxon>Spiralia</taxon>
        <taxon>Lophotrochozoa</taxon>
        <taxon>Mollusca</taxon>
        <taxon>Gastropoda</taxon>
        <taxon>Heterobranchia</taxon>
        <taxon>Euthyneura</taxon>
        <taxon>Tectipleura</taxon>
        <taxon>Aplysiida</taxon>
        <taxon>Aplysioidea</taxon>
        <taxon>Aplysiidae</taxon>
        <taxon>Aplysia</taxon>
    </lineage>
</organism>
<feature type="region of interest" description="Disordered" evidence="1">
    <location>
        <begin position="34"/>
        <end position="97"/>
    </location>
</feature>
<dbReference type="Proteomes" id="UP000694888">
    <property type="component" value="Unplaced"/>
</dbReference>
<proteinExistence type="predicted"/>
<dbReference type="RefSeq" id="XP_035829601.1">
    <property type="nucleotide sequence ID" value="XM_035973708.1"/>
</dbReference>
<sequence length="142" mass="15894">MFSQDKTRVFLLPLLLCCTTLLALSNTAPVANEPATLVETVDDKQMEDTNPVSETDKQMDGQTEEREEEEEETEDEEKGEGEEEEEIVEESESSEVEEQFVCRPDICADPQGIIRNGCVEFCAFFPGPSGQQPAENQILFPN</sequence>
<reference evidence="4" key="1">
    <citation type="submission" date="2025-08" db="UniProtKB">
        <authorList>
            <consortium name="RefSeq"/>
        </authorList>
    </citation>
    <scope>IDENTIFICATION</scope>
</reference>
<evidence type="ECO:0000256" key="1">
    <source>
        <dbReference type="SAM" id="MobiDB-lite"/>
    </source>
</evidence>
<name>A0ABM1W4K8_APLCA</name>
<dbReference type="GeneID" id="118479076"/>
<evidence type="ECO:0000256" key="2">
    <source>
        <dbReference type="SAM" id="SignalP"/>
    </source>
</evidence>